<dbReference type="AlphaFoldDB" id="A0A1G4ICA7"/>
<name>A0A1G4ICA7_TRYEQ</name>
<dbReference type="PANTHER" id="PTHR10293:SF70">
    <property type="entry name" value="GLUTAREDOXIN-LIKE PROTEIN"/>
    <property type="match status" value="1"/>
</dbReference>
<dbReference type="Gene3D" id="3.40.30.10">
    <property type="entry name" value="Glutaredoxin"/>
    <property type="match status" value="1"/>
</dbReference>
<dbReference type="PROSITE" id="PS51354">
    <property type="entry name" value="GLUTAREDOXIN_2"/>
    <property type="match status" value="1"/>
</dbReference>
<dbReference type="CDD" id="cd03028">
    <property type="entry name" value="GRX_PICOT_like"/>
    <property type="match status" value="1"/>
</dbReference>
<dbReference type="SUPFAM" id="SSF52833">
    <property type="entry name" value="Thioredoxin-like"/>
    <property type="match status" value="1"/>
</dbReference>
<protein>
    <submittedName>
        <fullName evidence="5">Glutaredoxin-like protein, putative</fullName>
    </submittedName>
</protein>
<evidence type="ECO:0000256" key="3">
    <source>
        <dbReference type="ARBA" id="ARBA00023014"/>
    </source>
</evidence>
<dbReference type="InterPro" id="IPR036249">
    <property type="entry name" value="Thioredoxin-like_sf"/>
</dbReference>
<evidence type="ECO:0000256" key="2">
    <source>
        <dbReference type="ARBA" id="ARBA00023004"/>
    </source>
</evidence>
<dbReference type="FunFam" id="3.40.30.10:FF:000407">
    <property type="entry name" value="Putative glutaredoxin-like protein"/>
    <property type="match status" value="1"/>
</dbReference>
<dbReference type="EMBL" id="CZPT02001311">
    <property type="protein sequence ID" value="SCU69852.1"/>
    <property type="molecule type" value="Genomic_DNA"/>
</dbReference>
<dbReference type="GO" id="GO:0051536">
    <property type="term" value="F:iron-sulfur cluster binding"/>
    <property type="evidence" value="ECO:0007669"/>
    <property type="project" value="UniProtKB-KW"/>
</dbReference>
<dbReference type="GeneID" id="92375361"/>
<dbReference type="RefSeq" id="XP_067080752.1">
    <property type="nucleotide sequence ID" value="XM_067224651.1"/>
</dbReference>
<accession>A0A1G4ICA7</accession>
<dbReference type="VEuPathDB" id="TriTrypDB:TEOVI_000142100"/>
<dbReference type="InterPro" id="IPR004480">
    <property type="entry name" value="Monothiol_GRX-rel"/>
</dbReference>
<organism evidence="5 6">
    <name type="scientific">Trypanosoma equiperdum</name>
    <dbReference type="NCBI Taxonomy" id="5694"/>
    <lineage>
        <taxon>Eukaryota</taxon>
        <taxon>Discoba</taxon>
        <taxon>Euglenozoa</taxon>
        <taxon>Kinetoplastea</taxon>
        <taxon>Metakinetoplastina</taxon>
        <taxon>Trypanosomatida</taxon>
        <taxon>Trypanosomatidae</taxon>
        <taxon>Trypanosoma</taxon>
    </lineage>
</organism>
<keyword evidence="6" id="KW-1185">Reference proteome</keyword>
<dbReference type="Pfam" id="PF00462">
    <property type="entry name" value="Glutaredoxin"/>
    <property type="match status" value="1"/>
</dbReference>
<dbReference type="Proteomes" id="UP000195570">
    <property type="component" value="Unassembled WGS sequence"/>
</dbReference>
<reference evidence="5" key="1">
    <citation type="submission" date="2016-09" db="EMBL/GenBank/DDBJ databases">
        <authorList>
            <person name="Hebert L."/>
            <person name="Moumen B."/>
        </authorList>
    </citation>
    <scope>NUCLEOTIDE SEQUENCE [LARGE SCALE GENOMIC DNA]</scope>
    <source>
        <strain evidence="5">OVI</strain>
    </source>
</reference>
<dbReference type="GO" id="GO:0046872">
    <property type="term" value="F:metal ion binding"/>
    <property type="evidence" value="ECO:0007669"/>
    <property type="project" value="UniProtKB-KW"/>
</dbReference>
<comment type="caution">
    <text evidence="5">The sequence shown here is derived from an EMBL/GenBank/DDBJ whole genome shotgun (WGS) entry which is preliminary data.</text>
</comment>
<evidence type="ECO:0000313" key="5">
    <source>
        <dbReference type="EMBL" id="SCU69852.1"/>
    </source>
</evidence>
<evidence type="ECO:0000313" key="6">
    <source>
        <dbReference type="Proteomes" id="UP000195570"/>
    </source>
</evidence>
<evidence type="ECO:0000256" key="1">
    <source>
        <dbReference type="ARBA" id="ARBA00022723"/>
    </source>
</evidence>
<dbReference type="GO" id="GO:0005759">
    <property type="term" value="C:mitochondrial matrix"/>
    <property type="evidence" value="ECO:0007669"/>
    <property type="project" value="TreeGrafter"/>
</dbReference>
<sequence length="213" mass="23796">MRHCHMSFAYCFCPFSAHRSASSQGYTRLMRRLSGSTCLLTGVTRAGRWLPTTAPCLSLCSFFLTASRRKQSTSGIGGDVRDIEETHPDFQPRLVSADLAEDEIAMVKKDIDDTIKSEDVVTFIKGLPEAPMCAYSKRMIDVLEALGLEYTSFDVLAHPVVRSYVKEVSEWPTIPQLFIKAEFVGGLDIVTKMLESGDLKKMLRDKGITCRDL</sequence>
<gene>
    <name evidence="5" type="ORF">TEOVI_000142100</name>
</gene>
<keyword evidence="3" id="KW-0411">Iron-sulfur</keyword>
<dbReference type="InterPro" id="IPR002109">
    <property type="entry name" value="Glutaredoxin"/>
</dbReference>
<keyword evidence="1" id="KW-0479">Metal-binding</keyword>
<evidence type="ECO:0000259" key="4">
    <source>
        <dbReference type="Pfam" id="PF00462"/>
    </source>
</evidence>
<dbReference type="PANTHER" id="PTHR10293">
    <property type="entry name" value="GLUTAREDOXIN FAMILY MEMBER"/>
    <property type="match status" value="1"/>
</dbReference>
<feature type="domain" description="Glutaredoxin" evidence="4">
    <location>
        <begin position="120"/>
        <end position="184"/>
    </location>
</feature>
<dbReference type="InterPro" id="IPR033658">
    <property type="entry name" value="GRX_PICOT-like"/>
</dbReference>
<proteinExistence type="predicted"/>
<keyword evidence="2" id="KW-0408">Iron</keyword>